<dbReference type="Proteomes" id="UP000521676">
    <property type="component" value="Unassembled WGS sequence"/>
</dbReference>
<evidence type="ECO:0000313" key="2">
    <source>
        <dbReference type="EMBL" id="WJW68758.1"/>
    </source>
</evidence>
<evidence type="ECO:0000313" key="1">
    <source>
        <dbReference type="EMBL" id="NWJ48826.1"/>
    </source>
</evidence>
<dbReference type="EMBL" id="CP128400">
    <property type="protein sequence ID" value="WJW68758.1"/>
    <property type="molecule type" value="Genomic_DNA"/>
</dbReference>
<keyword evidence="4" id="KW-1185">Reference proteome</keyword>
<reference evidence="1 3" key="1">
    <citation type="submission" date="2020-06" db="EMBL/GenBank/DDBJ databases">
        <title>Anoxygenic phototrophic Chloroflexota member uses a Type I reaction center.</title>
        <authorList>
            <person name="Tsuji J.M."/>
            <person name="Shaw N.A."/>
            <person name="Nagashima S."/>
            <person name="Venkiteswaran J."/>
            <person name="Schiff S.L."/>
            <person name="Hanada S."/>
            <person name="Tank M."/>
            <person name="Neufeld J.D."/>
        </authorList>
    </citation>
    <scope>NUCLEOTIDE SEQUENCE [LARGE SCALE GENOMIC DNA]</scope>
    <source>
        <strain evidence="1">L227-S17</strain>
    </source>
</reference>
<dbReference type="AlphaFoldDB" id="A0A8T7M9X4"/>
<protein>
    <recommendedName>
        <fullName evidence="5">Big-1 domain-containing protein</fullName>
    </recommendedName>
</protein>
<gene>
    <name evidence="1" type="ORF">HXX08_23450</name>
    <name evidence="2" type="ORF">OZ401_004375</name>
</gene>
<accession>A0A8T7M9X4</accession>
<evidence type="ECO:0000313" key="4">
    <source>
        <dbReference type="Proteomes" id="UP001431572"/>
    </source>
</evidence>
<evidence type="ECO:0000313" key="3">
    <source>
        <dbReference type="Proteomes" id="UP000521676"/>
    </source>
</evidence>
<dbReference type="EMBL" id="JACATZ010000003">
    <property type="protein sequence ID" value="NWJ48826.1"/>
    <property type="molecule type" value="Genomic_DNA"/>
</dbReference>
<sequence length="411" mass="44532">MRKRLSALIFVFTIASLMFIPISVSVAAPAYGNDKFKQLWQYSDKLVDEVPGAGRGFTWGPNSFGILEEDYQEAPSGKRQVQYFDKSRMEISTDGQFVTNGLLTKELVTGQRQDGNAKFSTLQPSTSQVAGDDNSGGGNAIAPTYASFKNVVTFNPGENTATDKTGKIANLGINREGVVKTLDSVPAQITIGSYESTLGHNIPQVFVDFQNLTGRIWLNSKFVIGRVYTDNPIANVFGYPISEAYWAKAVVAGQERDVLIQLFERRVLTYTPDNPLEFRVEMGNIGQHYFQWRYIQGVANNSASCTGDKPPVSPNLSINASLAQPSISGGNQTLCVAANKNGQPVAGAKVTYSVAYKSKRSDFTGNDTGADGKSSTVWDVGGPTKGFEVKVTVKVTYGSETATTTVSWTPQ</sequence>
<evidence type="ECO:0008006" key="5">
    <source>
        <dbReference type="Google" id="ProtNLM"/>
    </source>
</evidence>
<organism evidence="1 3">
    <name type="scientific">Candidatus Chlorohelix allophototropha</name>
    <dbReference type="NCBI Taxonomy" id="3003348"/>
    <lineage>
        <taxon>Bacteria</taxon>
        <taxon>Bacillati</taxon>
        <taxon>Chloroflexota</taxon>
        <taxon>Chloroflexia</taxon>
        <taxon>Candidatus Chloroheliales</taxon>
        <taxon>Candidatus Chloroheliaceae</taxon>
        <taxon>Candidatus Chlorohelix</taxon>
    </lineage>
</organism>
<name>A0A8T7M9X4_9CHLR</name>
<reference evidence="2" key="2">
    <citation type="journal article" date="2024" name="Nature">
        <title>Anoxygenic phototroph of the Chloroflexota uses a type I reaction centre.</title>
        <authorList>
            <person name="Tsuji J.M."/>
            <person name="Shaw N.A."/>
            <person name="Nagashima S."/>
            <person name="Venkiteswaran J.J."/>
            <person name="Schiff S.L."/>
            <person name="Watanabe T."/>
            <person name="Fukui M."/>
            <person name="Hanada S."/>
            <person name="Tank M."/>
            <person name="Neufeld J.D."/>
        </authorList>
    </citation>
    <scope>NUCLEOTIDE SEQUENCE</scope>
    <source>
        <strain evidence="2">L227-S17</strain>
    </source>
</reference>
<proteinExistence type="predicted"/>
<dbReference type="Proteomes" id="UP001431572">
    <property type="component" value="Chromosome 2"/>
</dbReference>
<dbReference type="RefSeq" id="WP_341470663.1">
    <property type="nucleotide sequence ID" value="NZ_CP128400.1"/>
</dbReference>